<dbReference type="AlphaFoldDB" id="A0A1V4I160"/>
<keyword evidence="2" id="KW-1185">Reference proteome</keyword>
<accession>A0A1V4I160</accession>
<comment type="caution">
    <text evidence="1">The sequence shown here is derived from an EMBL/GenBank/DDBJ whole genome shotgun (WGS) entry which is preliminary data.</text>
</comment>
<evidence type="ECO:0000313" key="2">
    <source>
        <dbReference type="Proteomes" id="UP000189940"/>
    </source>
</evidence>
<dbReference type="Proteomes" id="UP000189940">
    <property type="component" value="Unassembled WGS sequence"/>
</dbReference>
<dbReference type="EMBL" id="MWPQ01000022">
    <property type="protein sequence ID" value="OPH83849.1"/>
    <property type="molecule type" value="Genomic_DNA"/>
</dbReference>
<protein>
    <submittedName>
        <fullName evidence="1">Uncharacterized protein</fullName>
    </submittedName>
</protein>
<reference evidence="1 2" key="1">
    <citation type="submission" date="2017-02" db="EMBL/GenBank/DDBJ databases">
        <title>Genome sequence of the nitrite-oxidizing bacterium Nitrobacter vulgaris strain Ab1.</title>
        <authorList>
            <person name="Mellbye B.L."/>
            <person name="Davis E.W."/>
            <person name="Spieck E."/>
            <person name="Chang J.H."/>
            <person name="Bottomley P.J."/>
            <person name="Sayavedra-Soto L.A."/>
        </authorList>
    </citation>
    <scope>NUCLEOTIDE SEQUENCE [LARGE SCALE GENOMIC DNA]</scope>
    <source>
        <strain evidence="1 2">Ab1</strain>
    </source>
</reference>
<name>A0A1V4I160_NITVU</name>
<proteinExistence type="predicted"/>
<organism evidence="1 2">
    <name type="scientific">Nitrobacter vulgaris</name>
    <dbReference type="NCBI Taxonomy" id="29421"/>
    <lineage>
        <taxon>Bacteria</taxon>
        <taxon>Pseudomonadati</taxon>
        <taxon>Pseudomonadota</taxon>
        <taxon>Alphaproteobacteria</taxon>
        <taxon>Hyphomicrobiales</taxon>
        <taxon>Nitrobacteraceae</taxon>
        <taxon>Nitrobacter</taxon>
    </lineage>
</organism>
<evidence type="ECO:0000313" key="1">
    <source>
        <dbReference type="EMBL" id="OPH83849.1"/>
    </source>
</evidence>
<dbReference type="OrthoDB" id="7225870at2"/>
<dbReference type="STRING" id="29421.B2M20_04900"/>
<dbReference type="RefSeq" id="WP_079445961.1">
    <property type="nucleotide sequence ID" value="NZ_MWPQ01000022.1"/>
</dbReference>
<sequence length="150" mass="17397">MEALAEQLIATYLTRGGKVFIAPQYSVPGDEEHSEWSCPDFVALSFEKPGVPEVIIVEVTTAADPSNLIRKLKQRENQWHDRIRAKLIADGIISDRWSFRFLSFVRRHNLEECQRSFSPADNVFFAALEDATFSWEYWDKRLTQLPWAHP</sequence>
<gene>
    <name evidence="1" type="ORF">B2M20_04900</name>
</gene>